<feature type="compositionally biased region" description="Low complexity" evidence="1">
    <location>
        <begin position="8"/>
        <end position="26"/>
    </location>
</feature>
<gene>
    <name evidence="3" type="ORF">ACFSJ0_52275</name>
</gene>
<dbReference type="CDD" id="cd06260">
    <property type="entry name" value="DUF820-like"/>
    <property type="match status" value="1"/>
</dbReference>
<comment type="caution">
    <text evidence="3">The sequence shown here is derived from an EMBL/GenBank/DDBJ whole genome shotgun (WGS) entry which is preliminary data.</text>
</comment>
<accession>A0ABW4GU86</accession>
<evidence type="ECO:0000256" key="1">
    <source>
        <dbReference type="SAM" id="MobiDB-lite"/>
    </source>
</evidence>
<evidence type="ECO:0000313" key="4">
    <source>
        <dbReference type="Proteomes" id="UP001597097"/>
    </source>
</evidence>
<name>A0ABW4GU86_9ACTN</name>
<dbReference type="EMBL" id="JBHUCM010000049">
    <property type="protein sequence ID" value="MFD1545701.1"/>
    <property type="molecule type" value="Genomic_DNA"/>
</dbReference>
<dbReference type="PANTHER" id="PTHR35400:SF3">
    <property type="entry name" value="SLL1072 PROTEIN"/>
    <property type="match status" value="1"/>
</dbReference>
<dbReference type="RefSeq" id="WP_219529571.1">
    <property type="nucleotide sequence ID" value="NZ_JAHKRM010000007.1"/>
</dbReference>
<evidence type="ECO:0000259" key="2">
    <source>
        <dbReference type="Pfam" id="PF05685"/>
    </source>
</evidence>
<dbReference type="Proteomes" id="UP001597097">
    <property type="component" value="Unassembled WGS sequence"/>
</dbReference>
<protein>
    <submittedName>
        <fullName evidence="3">Uma2 family endonuclease</fullName>
    </submittedName>
</protein>
<dbReference type="GO" id="GO:0004519">
    <property type="term" value="F:endonuclease activity"/>
    <property type="evidence" value="ECO:0007669"/>
    <property type="project" value="UniProtKB-KW"/>
</dbReference>
<feature type="domain" description="Putative restriction endonuclease" evidence="2">
    <location>
        <begin position="49"/>
        <end position="211"/>
    </location>
</feature>
<keyword evidence="3" id="KW-0540">Nuclease</keyword>
<dbReference type="InterPro" id="IPR008538">
    <property type="entry name" value="Uma2"/>
</dbReference>
<evidence type="ECO:0000313" key="3">
    <source>
        <dbReference type="EMBL" id="MFD1545701.1"/>
    </source>
</evidence>
<dbReference type="PANTHER" id="PTHR35400">
    <property type="entry name" value="SLR1083 PROTEIN"/>
    <property type="match status" value="1"/>
</dbReference>
<dbReference type="Pfam" id="PF05685">
    <property type="entry name" value="Uma2"/>
    <property type="match status" value="1"/>
</dbReference>
<organism evidence="3 4">
    <name type="scientific">Nonomuraea guangzhouensis</name>
    <dbReference type="NCBI Taxonomy" id="1291555"/>
    <lineage>
        <taxon>Bacteria</taxon>
        <taxon>Bacillati</taxon>
        <taxon>Actinomycetota</taxon>
        <taxon>Actinomycetes</taxon>
        <taxon>Streptosporangiales</taxon>
        <taxon>Streptosporangiaceae</taxon>
        <taxon>Nonomuraea</taxon>
    </lineage>
</organism>
<keyword evidence="4" id="KW-1185">Reference proteome</keyword>
<reference evidence="4" key="1">
    <citation type="journal article" date="2019" name="Int. J. Syst. Evol. Microbiol.">
        <title>The Global Catalogue of Microorganisms (GCM) 10K type strain sequencing project: providing services to taxonomists for standard genome sequencing and annotation.</title>
        <authorList>
            <consortium name="The Broad Institute Genomics Platform"/>
            <consortium name="The Broad Institute Genome Sequencing Center for Infectious Disease"/>
            <person name="Wu L."/>
            <person name="Ma J."/>
        </authorList>
    </citation>
    <scope>NUCLEOTIDE SEQUENCE [LARGE SCALE GENOMIC DNA]</scope>
    <source>
        <strain evidence="4">CGMCC 1.15399</strain>
    </source>
</reference>
<keyword evidence="3" id="KW-0378">Hydrolase</keyword>
<proteinExistence type="predicted"/>
<sequence>MATGITPGHGAALGPEHPAAAAPTWGPGWGASGPTEDELHREQVWEKLVRQGLRPEIVGGRIYVGPRAKMRHCVLVDRLSDQLFDIKRKNGWDFYQTWAVHIPPDRGDKRIPDLLIAPPDSPEFDDNQAYGYGTLMVVEVVSSDSRDDDLDVKPAEYARAGVPMMLVLDDFSTPPSVRLLYGLAEGEYRTSIVADAGLPLPLPEPFGVTLDTNLIFR</sequence>
<feature type="region of interest" description="Disordered" evidence="1">
    <location>
        <begin position="1"/>
        <end position="37"/>
    </location>
</feature>
<keyword evidence="3" id="KW-0255">Endonuclease</keyword>